<proteinExistence type="predicted"/>
<reference evidence="2 3" key="1">
    <citation type="submission" date="2018-08" db="EMBL/GenBank/DDBJ databases">
        <title>A genome reference for cultivated species of the human gut microbiota.</title>
        <authorList>
            <person name="Zou Y."/>
            <person name="Xue W."/>
            <person name="Luo G."/>
        </authorList>
    </citation>
    <scope>NUCLEOTIDE SEQUENCE [LARGE SCALE GENOMIC DNA]</scope>
    <source>
        <strain evidence="2 3">AF37-2AT</strain>
    </source>
</reference>
<evidence type="ECO:0000259" key="1">
    <source>
        <dbReference type="Pfam" id="PF18987"/>
    </source>
</evidence>
<evidence type="ECO:0000313" key="3">
    <source>
        <dbReference type="Proteomes" id="UP000261080"/>
    </source>
</evidence>
<dbReference type="InterPro" id="IPR043778">
    <property type="entry name" value="DUF5720"/>
</dbReference>
<keyword evidence="3" id="KW-1185">Reference proteome</keyword>
<name>A0A3E3K3T3_9FIRM</name>
<dbReference type="Proteomes" id="UP000261080">
    <property type="component" value="Unassembled WGS sequence"/>
</dbReference>
<gene>
    <name evidence="2" type="ORF">DW016_04215</name>
</gene>
<dbReference type="AlphaFoldDB" id="A0A3E3K3T3"/>
<accession>A0A3E3K3T3</accession>
<comment type="caution">
    <text evidence="2">The sequence shown here is derived from an EMBL/GenBank/DDBJ whole genome shotgun (WGS) entry which is preliminary data.</text>
</comment>
<dbReference type="EMBL" id="QVLX01000002">
    <property type="protein sequence ID" value="RGE88735.1"/>
    <property type="molecule type" value="Genomic_DNA"/>
</dbReference>
<dbReference type="OrthoDB" id="9807940at2"/>
<dbReference type="RefSeq" id="WP_117493318.1">
    <property type="nucleotide sequence ID" value="NZ_QVLX01000002.1"/>
</dbReference>
<feature type="domain" description="DUF5720" evidence="1">
    <location>
        <begin position="74"/>
        <end position="171"/>
    </location>
</feature>
<protein>
    <submittedName>
        <fullName evidence="2">Addiction module toxin RelE</fullName>
    </submittedName>
</protein>
<organism evidence="2 3">
    <name type="scientific">Sellimonas intestinalis</name>
    <dbReference type="NCBI Taxonomy" id="1653434"/>
    <lineage>
        <taxon>Bacteria</taxon>
        <taxon>Bacillati</taxon>
        <taxon>Bacillota</taxon>
        <taxon>Clostridia</taxon>
        <taxon>Lachnospirales</taxon>
        <taxon>Lachnospiraceae</taxon>
        <taxon>Sellimonas</taxon>
    </lineage>
</organism>
<dbReference type="Pfam" id="PF18987">
    <property type="entry name" value="DUF5720"/>
    <property type="match status" value="1"/>
</dbReference>
<evidence type="ECO:0000313" key="2">
    <source>
        <dbReference type="EMBL" id="RGE88735.1"/>
    </source>
</evidence>
<sequence>MELNEEEKRQLFQVDGDCQAKVLDELYMTARFTRNPEQRDMVRGLMAKLRVLSNEQCMDLVKDIQKNYHLPYPRTMGERIALARQQSGAEKLKGHDIMALERFDPQVRHMVVFDVLSFESPVGYKGDKMRLFLTDEGYQKALENQERGFIKLKNHAKVHNGYLNYDHKDRDL</sequence>